<dbReference type="PROSITE" id="PS51186">
    <property type="entry name" value="GNAT"/>
    <property type="match status" value="1"/>
</dbReference>
<dbReference type="InterPro" id="IPR016181">
    <property type="entry name" value="Acyl_CoA_acyltransferase"/>
</dbReference>
<dbReference type="RefSeq" id="WP_114641688.1">
    <property type="nucleotide sequence ID" value="NZ_JAACIO010000007.1"/>
</dbReference>
<dbReference type="Gene3D" id="3.40.630.30">
    <property type="match status" value="1"/>
</dbReference>
<dbReference type="CDD" id="cd04301">
    <property type="entry name" value="NAT_SF"/>
    <property type="match status" value="1"/>
</dbReference>
<protein>
    <submittedName>
        <fullName evidence="2">GNAT family N-acetyltransferase</fullName>
    </submittedName>
</protein>
<sequence>MERLRTSEIIDNIRNFRTFKGISESEGFYIEVESYVPYMGGAIHAGHKLREEIRSKCILSEFERWQEEDPYTDTFIKNFPIKIIALDSRYEYDLNRDKDSCIYEDAWGKKVWNTELTEEEKEGSLAKYNEFYSVVEELLKALEFMYEKIYVYDIHSYNHKRDAYAGRNLPLFNLGTTELPRDIFSKDIDKFLGLLSKMEIEGHENYTAENDIFKGKGQFLKFITEISSQTITYALEIKKVFCDENSGEHYEEIINNLEEEFNKIVENHTKELPEEFSIHFLNNFGEKIEDLSYGEAEKICSLVTENYRKSNEGEYSKDEIEKLVSTRTPEAIIERSKKGLLIYFKNKMDEVVACGSIAMRDGNPEAKLLNVGKNYRGRGFAQKICDLREKFLKELGFNKVYIESLKFENTIKFHSKRGFFPIQTDRKLKYTVFMCKEL</sequence>
<dbReference type="Pfam" id="PF05013">
    <property type="entry name" value="FGase"/>
    <property type="match status" value="1"/>
</dbReference>
<dbReference type="EMBL" id="QUAJ01000006">
    <property type="protein sequence ID" value="REI42004.1"/>
    <property type="molecule type" value="Genomic_DNA"/>
</dbReference>
<reference evidence="2 3" key="1">
    <citation type="submission" date="2018-08" db="EMBL/GenBank/DDBJ databases">
        <title>Draft genome sequence of Psychrilyobacter sp. strain SD5 isolated from Black Sea water.</title>
        <authorList>
            <person name="Yadav S."/>
            <person name="Villanueva L."/>
            <person name="Damste J.S.S."/>
        </authorList>
    </citation>
    <scope>NUCLEOTIDE SEQUENCE [LARGE SCALE GENOMIC DNA]</scope>
    <source>
        <strain evidence="2 3">SD5</strain>
    </source>
</reference>
<evidence type="ECO:0000259" key="1">
    <source>
        <dbReference type="PROSITE" id="PS51186"/>
    </source>
</evidence>
<dbReference type="SUPFAM" id="SSF55729">
    <property type="entry name" value="Acyl-CoA N-acyltransferases (Nat)"/>
    <property type="match status" value="1"/>
</dbReference>
<name>A0ABX9KJ15_9FUSO</name>
<evidence type="ECO:0000313" key="2">
    <source>
        <dbReference type="EMBL" id="REI42004.1"/>
    </source>
</evidence>
<comment type="caution">
    <text evidence="2">The sequence shown here is derived from an EMBL/GenBank/DDBJ whole genome shotgun (WGS) entry which is preliminary data.</text>
</comment>
<dbReference type="InterPro" id="IPR007709">
    <property type="entry name" value="N-FG_amidohydro"/>
</dbReference>
<dbReference type="InterPro" id="IPR000182">
    <property type="entry name" value="GNAT_dom"/>
</dbReference>
<dbReference type="SUPFAM" id="SSF53187">
    <property type="entry name" value="Zn-dependent exopeptidases"/>
    <property type="match status" value="1"/>
</dbReference>
<dbReference type="Proteomes" id="UP000263486">
    <property type="component" value="Unassembled WGS sequence"/>
</dbReference>
<organism evidence="2 3">
    <name type="scientific">Psychrilyobacter piezotolerans</name>
    <dbReference type="NCBI Taxonomy" id="2293438"/>
    <lineage>
        <taxon>Bacteria</taxon>
        <taxon>Fusobacteriati</taxon>
        <taxon>Fusobacteriota</taxon>
        <taxon>Fusobacteriia</taxon>
        <taxon>Fusobacteriales</taxon>
        <taxon>Fusobacteriaceae</taxon>
        <taxon>Psychrilyobacter</taxon>
    </lineage>
</organism>
<keyword evidence="3" id="KW-1185">Reference proteome</keyword>
<proteinExistence type="predicted"/>
<feature type="domain" description="N-acetyltransferase" evidence="1">
    <location>
        <begin position="286"/>
        <end position="438"/>
    </location>
</feature>
<evidence type="ECO:0000313" key="3">
    <source>
        <dbReference type="Proteomes" id="UP000263486"/>
    </source>
</evidence>
<dbReference type="Pfam" id="PF00583">
    <property type="entry name" value="Acetyltransf_1"/>
    <property type="match status" value="1"/>
</dbReference>
<dbReference type="Gene3D" id="3.40.630.40">
    <property type="entry name" value="Zn-dependent exopeptidases"/>
    <property type="match status" value="1"/>
</dbReference>
<accession>A0ABX9KJ15</accession>
<gene>
    <name evidence="2" type="ORF">DYH56_04585</name>
</gene>